<comment type="caution">
    <text evidence="2">The sequence shown here is derived from an EMBL/GenBank/DDBJ whole genome shotgun (WGS) entry which is preliminary data.</text>
</comment>
<reference evidence="2 3" key="1">
    <citation type="submission" date="2024-03" db="EMBL/GenBank/DDBJ databases">
        <title>Mouse gut bacterial collection (mGBC) of GemPharmatech.</title>
        <authorList>
            <person name="He Y."/>
            <person name="Dong L."/>
            <person name="Wu D."/>
            <person name="Gao X."/>
            <person name="Lin Z."/>
        </authorList>
    </citation>
    <scope>NUCLEOTIDE SEQUENCE [LARGE SCALE GENOMIC DNA]</scope>
    <source>
        <strain evidence="2 3">61-15</strain>
    </source>
</reference>
<accession>A0ABV4D2J8</accession>
<keyword evidence="1" id="KW-0732">Signal</keyword>
<dbReference type="RefSeq" id="WP_251712048.1">
    <property type="nucleotide sequence ID" value="NZ_CALPDE010000002.1"/>
</dbReference>
<dbReference type="EMBL" id="JBCLSH010000016">
    <property type="protein sequence ID" value="MEY8443761.1"/>
    <property type="molecule type" value="Genomic_DNA"/>
</dbReference>
<dbReference type="SUPFAM" id="SSF52833">
    <property type="entry name" value="Thioredoxin-like"/>
    <property type="match status" value="1"/>
</dbReference>
<dbReference type="Proteomes" id="UP001565283">
    <property type="component" value="Unassembled WGS sequence"/>
</dbReference>
<gene>
    <name evidence="2" type="ORF">AALA52_05845</name>
</gene>
<evidence type="ECO:0000313" key="3">
    <source>
        <dbReference type="Proteomes" id="UP001565283"/>
    </source>
</evidence>
<dbReference type="InterPro" id="IPR036249">
    <property type="entry name" value="Thioredoxin-like_sf"/>
</dbReference>
<dbReference type="Gene3D" id="3.40.30.10">
    <property type="entry name" value="Glutaredoxin"/>
    <property type="match status" value="1"/>
</dbReference>
<dbReference type="Pfam" id="PF20207">
    <property type="entry name" value="DUF6568"/>
    <property type="match status" value="1"/>
</dbReference>
<sequence length="162" mass="18887">MKRRTLLSCILLFSVCTFIISGCHKFEAPSVNNNPNISSKEQKEELAIKKYRDSLKGFNIISAKDVLNKNTRNIFIYLGRESCPYCREYLPLLSKIKQETKTKIYYIENLDLSDPSLQQILEMNSIDSIPTLLYIKKDGSFEKTGIDSYEQLKNWFNERILK</sequence>
<proteinExistence type="predicted"/>
<protein>
    <submittedName>
        <fullName evidence="2">Uncharacterized protein</fullName>
    </submittedName>
</protein>
<keyword evidence="3" id="KW-1185">Reference proteome</keyword>
<name>A0ABV4D2J8_9LACT</name>
<organism evidence="2 3">
    <name type="scientific">Lactococcus ileimucosae</name>
    <dbReference type="NCBI Taxonomy" id="2941329"/>
    <lineage>
        <taxon>Bacteria</taxon>
        <taxon>Bacillati</taxon>
        <taxon>Bacillota</taxon>
        <taxon>Bacilli</taxon>
        <taxon>Lactobacillales</taxon>
        <taxon>Streptococcaceae</taxon>
        <taxon>Lactococcus</taxon>
    </lineage>
</organism>
<dbReference type="InterPro" id="IPR046698">
    <property type="entry name" value="PedC-like"/>
</dbReference>
<feature type="chain" id="PRO_5046083141" evidence="1">
    <location>
        <begin position="22"/>
        <end position="162"/>
    </location>
</feature>
<evidence type="ECO:0000313" key="2">
    <source>
        <dbReference type="EMBL" id="MEY8443761.1"/>
    </source>
</evidence>
<dbReference type="CDD" id="cd02947">
    <property type="entry name" value="TRX_family"/>
    <property type="match status" value="1"/>
</dbReference>
<dbReference type="PROSITE" id="PS51257">
    <property type="entry name" value="PROKAR_LIPOPROTEIN"/>
    <property type="match status" value="1"/>
</dbReference>
<evidence type="ECO:0000256" key="1">
    <source>
        <dbReference type="SAM" id="SignalP"/>
    </source>
</evidence>
<feature type="signal peptide" evidence="1">
    <location>
        <begin position="1"/>
        <end position="21"/>
    </location>
</feature>